<dbReference type="Pfam" id="PF01790">
    <property type="entry name" value="LGT"/>
    <property type="match status" value="1"/>
</dbReference>
<feature type="transmembrane region" description="Helical" evidence="7">
    <location>
        <begin position="15"/>
        <end position="34"/>
    </location>
</feature>
<gene>
    <name evidence="7" type="primary">lgt</name>
    <name evidence="8" type="ORF">BM613_03425</name>
</gene>
<comment type="similarity">
    <text evidence="1 7">Belongs to the Lgt family.</text>
</comment>
<feature type="transmembrane region" description="Helical" evidence="7">
    <location>
        <begin position="198"/>
        <end position="216"/>
    </location>
</feature>
<proteinExistence type="inferred from homology"/>
<reference evidence="8 9" key="1">
    <citation type="submission" date="2016-11" db="EMBL/GenBank/DDBJ databases">
        <title>Comparative genomics of Acidibacillus ferroxidans species.</title>
        <authorList>
            <person name="Oliveira G."/>
            <person name="Nunes G."/>
            <person name="Oliveira R."/>
            <person name="Araujo F."/>
            <person name="Salim A."/>
            <person name="Scholte L."/>
            <person name="Morais D."/>
            <person name="Nancucheo I."/>
            <person name="Johnson D.B."/>
            <person name="Grail B."/>
            <person name="Bittencourt J."/>
            <person name="Valadares R."/>
        </authorList>
    </citation>
    <scope>NUCLEOTIDE SEQUENCE [LARGE SCALE GENOMIC DNA]</scope>
    <source>
        <strain evidence="8 9">Y002</strain>
    </source>
</reference>
<keyword evidence="9" id="KW-1185">Reference proteome</keyword>
<keyword evidence="8" id="KW-0449">Lipoprotein</keyword>
<evidence type="ECO:0000256" key="3">
    <source>
        <dbReference type="ARBA" id="ARBA00022679"/>
    </source>
</evidence>
<name>A0A2U3DAH6_SULT2</name>
<dbReference type="NCBIfam" id="TIGR00544">
    <property type="entry name" value="lgt"/>
    <property type="match status" value="1"/>
</dbReference>
<feature type="transmembrane region" description="Helical" evidence="7">
    <location>
        <begin position="46"/>
        <end position="65"/>
    </location>
</feature>
<evidence type="ECO:0000256" key="4">
    <source>
        <dbReference type="ARBA" id="ARBA00022692"/>
    </source>
</evidence>
<evidence type="ECO:0000256" key="5">
    <source>
        <dbReference type="ARBA" id="ARBA00022989"/>
    </source>
</evidence>
<keyword evidence="3 7" id="KW-0808">Transferase</keyword>
<dbReference type="EMBL" id="MPDK01000004">
    <property type="protein sequence ID" value="PWI58287.1"/>
    <property type="molecule type" value="Genomic_DNA"/>
</dbReference>
<dbReference type="PANTHER" id="PTHR30589:SF0">
    <property type="entry name" value="PHOSPHATIDYLGLYCEROL--PROLIPOPROTEIN DIACYLGLYCERYL TRANSFERASE"/>
    <property type="match status" value="1"/>
</dbReference>
<dbReference type="GO" id="GO:0008961">
    <property type="term" value="F:phosphatidylglycerol-prolipoprotein diacylglyceryl transferase activity"/>
    <property type="evidence" value="ECO:0007669"/>
    <property type="project" value="UniProtKB-UniRule"/>
</dbReference>
<keyword evidence="5 7" id="KW-1133">Transmembrane helix</keyword>
<dbReference type="Proteomes" id="UP000245380">
    <property type="component" value="Unassembled WGS sequence"/>
</dbReference>
<dbReference type="HAMAP" id="MF_01147">
    <property type="entry name" value="Lgt"/>
    <property type="match status" value="1"/>
</dbReference>
<feature type="transmembrane region" description="Helical" evidence="7">
    <location>
        <begin position="85"/>
        <end position="107"/>
    </location>
</feature>
<comment type="function">
    <text evidence="7">Catalyzes the transfer of the diacylglyceryl group from phosphatidylglycerol to the sulfhydryl group of the N-terminal cysteine of a prolipoprotein, the first step in the formation of mature lipoproteins.</text>
</comment>
<accession>A0A2U3DAH6</accession>
<sequence length="271" mass="31122">MHKYWFYIGWFPIRSYSTLFLLAFILGLGFTIYLMKVEKKERYIPAWLDLGPLLFFGGVIGARIWQVFFFDWSFYSKHPDQIIAVWHGGLSIQGGIVGAIITGWIFAKIKKIPFWELADMAAPGLLLGQSIGRDADFMNGSAYGSPTGSDFGILYPVGTLAREQYGNHPLWPAMLWEGQADILLFAILMILKLKKWPTGWLFVYYMISYNLVRFFLEMLRGDSPRFLFHWDAAQWTAIPMVVAGVLAGIWLWWDEYRRKAATAKDSITATD</sequence>
<keyword evidence="4 7" id="KW-0812">Transmembrane</keyword>
<evidence type="ECO:0000256" key="2">
    <source>
        <dbReference type="ARBA" id="ARBA00022475"/>
    </source>
</evidence>
<evidence type="ECO:0000313" key="9">
    <source>
        <dbReference type="Proteomes" id="UP000245380"/>
    </source>
</evidence>
<dbReference type="OrthoDB" id="871140at2"/>
<comment type="caution">
    <text evidence="8">The sequence shown here is derived from an EMBL/GenBank/DDBJ whole genome shotgun (WGS) entry which is preliminary data.</text>
</comment>
<evidence type="ECO:0000313" key="8">
    <source>
        <dbReference type="EMBL" id="PWI58287.1"/>
    </source>
</evidence>
<dbReference type="EC" id="2.5.1.145" evidence="7"/>
<feature type="binding site" evidence="7">
    <location>
        <position position="133"/>
    </location>
    <ligand>
        <name>a 1,2-diacyl-sn-glycero-3-phospho-(1'-sn-glycerol)</name>
        <dbReference type="ChEBI" id="CHEBI:64716"/>
    </ligand>
</feature>
<feature type="transmembrane region" description="Helical" evidence="7">
    <location>
        <begin position="236"/>
        <end position="253"/>
    </location>
</feature>
<comment type="subcellular location">
    <subcellularLocation>
        <location evidence="7">Cell membrane</location>
        <topology evidence="7">Multi-pass membrane protein</topology>
    </subcellularLocation>
</comment>
<keyword evidence="2 7" id="KW-1003">Cell membrane</keyword>
<comment type="pathway">
    <text evidence="7">Protein modification; lipoprotein biosynthesis (diacylglyceryl transfer).</text>
</comment>
<protein>
    <recommendedName>
        <fullName evidence="7">Phosphatidylglycerol--prolipoprotein diacylglyceryl transferase</fullName>
        <ecNumber evidence="7">2.5.1.145</ecNumber>
    </recommendedName>
</protein>
<dbReference type="AlphaFoldDB" id="A0A2U3DAH6"/>
<dbReference type="PANTHER" id="PTHR30589">
    <property type="entry name" value="PROLIPOPROTEIN DIACYLGLYCERYL TRANSFERASE"/>
    <property type="match status" value="1"/>
</dbReference>
<evidence type="ECO:0000256" key="1">
    <source>
        <dbReference type="ARBA" id="ARBA00007150"/>
    </source>
</evidence>
<evidence type="ECO:0000256" key="7">
    <source>
        <dbReference type="HAMAP-Rule" id="MF_01147"/>
    </source>
</evidence>
<organism evidence="8 9">
    <name type="scientific">Sulfoacidibacillus thermotolerans</name>
    <name type="common">Acidibacillus sulfuroxidans</name>
    <dbReference type="NCBI Taxonomy" id="1765684"/>
    <lineage>
        <taxon>Bacteria</taxon>
        <taxon>Bacillati</taxon>
        <taxon>Bacillota</taxon>
        <taxon>Bacilli</taxon>
        <taxon>Bacillales</taxon>
        <taxon>Alicyclobacillaceae</taxon>
        <taxon>Sulfoacidibacillus</taxon>
    </lineage>
</organism>
<keyword evidence="6 7" id="KW-0472">Membrane</keyword>
<dbReference type="GO" id="GO:0042158">
    <property type="term" value="P:lipoprotein biosynthetic process"/>
    <property type="evidence" value="ECO:0007669"/>
    <property type="project" value="UniProtKB-UniRule"/>
</dbReference>
<dbReference type="GO" id="GO:0005886">
    <property type="term" value="C:plasma membrane"/>
    <property type="evidence" value="ECO:0007669"/>
    <property type="project" value="UniProtKB-SubCell"/>
</dbReference>
<dbReference type="RefSeq" id="WP_109429789.1">
    <property type="nucleotide sequence ID" value="NZ_MPDK01000004.1"/>
</dbReference>
<comment type="catalytic activity">
    <reaction evidence="7">
        <text>L-cysteinyl-[prolipoprotein] + a 1,2-diacyl-sn-glycero-3-phospho-(1'-sn-glycerol) = an S-1,2-diacyl-sn-glyceryl-L-cysteinyl-[prolipoprotein] + sn-glycerol 1-phosphate + H(+)</text>
        <dbReference type="Rhea" id="RHEA:56712"/>
        <dbReference type="Rhea" id="RHEA-COMP:14679"/>
        <dbReference type="Rhea" id="RHEA-COMP:14680"/>
        <dbReference type="ChEBI" id="CHEBI:15378"/>
        <dbReference type="ChEBI" id="CHEBI:29950"/>
        <dbReference type="ChEBI" id="CHEBI:57685"/>
        <dbReference type="ChEBI" id="CHEBI:64716"/>
        <dbReference type="ChEBI" id="CHEBI:140658"/>
        <dbReference type="EC" id="2.5.1.145"/>
    </reaction>
</comment>
<dbReference type="UniPathway" id="UPA00664"/>
<dbReference type="InterPro" id="IPR001640">
    <property type="entry name" value="Lgt"/>
</dbReference>
<evidence type="ECO:0000256" key="6">
    <source>
        <dbReference type="ARBA" id="ARBA00023136"/>
    </source>
</evidence>